<feature type="region of interest" description="Disordered" evidence="1">
    <location>
        <begin position="394"/>
        <end position="418"/>
    </location>
</feature>
<gene>
    <name evidence="2" type="ordered locus">sce7515</name>
</gene>
<proteinExistence type="predicted"/>
<dbReference type="STRING" id="448385.sce7515"/>
<dbReference type="AlphaFoldDB" id="A9F484"/>
<evidence type="ECO:0000256" key="1">
    <source>
        <dbReference type="SAM" id="MobiDB-lite"/>
    </source>
</evidence>
<dbReference type="EMBL" id="AM746676">
    <property type="protein sequence ID" value="CAN97684.1"/>
    <property type="molecule type" value="Genomic_DNA"/>
</dbReference>
<protein>
    <recommendedName>
        <fullName evidence="4">Polysaccharide deacetylase</fullName>
    </recommendedName>
</protein>
<dbReference type="InterPro" id="IPR052740">
    <property type="entry name" value="CE4"/>
</dbReference>
<evidence type="ECO:0000313" key="3">
    <source>
        <dbReference type="Proteomes" id="UP000002139"/>
    </source>
</evidence>
<keyword evidence="3" id="KW-1185">Reference proteome</keyword>
<dbReference type="Proteomes" id="UP000002139">
    <property type="component" value="Chromosome"/>
</dbReference>
<dbReference type="eggNOG" id="COG1449">
    <property type="taxonomic scope" value="Bacteria"/>
</dbReference>
<organism evidence="2 3">
    <name type="scientific">Sorangium cellulosum (strain So ce56)</name>
    <name type="common">Polyangium cellulosum (strain So ce56)</name>
    <dbReference type="NCBI Taxonomy" id="448385"/>
    <lineage>
        <taxon>Bacteria</taxon>
        <taxon>Pseudomonadati</taxon>
        <taxon>Myxococcota</taxon>
        <taxon>Polyangia</taxon>
        <taxon>Polyangiales</taxon>
        <taxon>Polyangiaceae</taxon>
        <taxon>Sorangium</taxon>
    </lineage>
</organism>
<dbReference type="InterPro" id="IPR011330">
    <property type="entry name" value="Glyco_hydro/deAcase_b/a-brl"/>
</dbReference>
<dbReference type="PANTHER" id="PTHR45985">
    <property type="match status" value="1"/>
</dbReference>
<dbReference type="KEGG" id="scl:sce7515"/>
<dbReference type="PANTHER" id="PTHR45985:SF3">
    <property type="entry name" value="CHITIN DEACETYLASE-LIKE 4"/>
    <property type="match status" value="1"/>
</dbReference>
<evidence type="ECO:0000313" key="2">
    <source>
        <dbReference type="EMBL" id="CAN97684.1"/>
    </source>
</evidence>
<evidence type="ECO:0008006" key="4">
    <source>
        <dbReference type="Google" id="ProtNLM"/>
    </source>
</evidence>
<dbReference type="GO" id="GO:0005975">
    <property type="term" value="P:carbohydrate metabolic process"/>
    <property type="evidence" value="ECO:0007669"/>
    <property type="project" value="InterPro"/>
</dbReference>
<dbReference type="SUPFAM" id="SSF88713">
    <property type="entry name" value="Glycoside hydrolase/deacetylase"/>
    <property type="match status" value="1"/>
</dbReference>
<accession>A9F484</accession>
<sequence length="418" mass="46624">MFSFDGSLALDRWEDTLRFARELRARQAPGFGFTYFISGVYFLAPENKTIYHGPRHRPGQSDIGFSGSRADILERIDYVNQADAEGNEIASHANGHFQATEEGWTEEDWGSELRQFNLLTFDEVFRNNGFTAAEAAEHAWLPGIKPGVIGFRAPYLAVTPGLWPALRKFGFKYDASRTAPADYWPEKLDGVWNFPLAELRIAGTGKKTLSMDYNFYDAQSSARPVSDPVKCKQFEDQTYETYLDYFQGNYSDNRAPLHIGHHFSLWNQGAYWNALKRFASEVCGRPEVRCVTYRELQESLEAFGEERIAEFQRGNFPRLDLDNPRIAASPEGGDRAAAPPPSPAAPPRARGRVRRPACCLGASALRSVPRRRCGWTKADAAGVTGWRTGTRAGTLPACSRSRRGSAQARSTPGAACWG</sequence>
<name>A9F484_SORC5</name>
<reference evidence="2 3" key="1">
    <citation type="journal article" date="2007" name="Nat. Biotechnol.">
        <title>Complete genome sequence of the myxobacterium Sorangium cellulosum.</title>
        <authorList>
            <person name="Schneiker S."/>
            <person name="Perlova O."/>
            <person name="Kaiser O."/>
            <person name="Gerth K."/>
            <person name="Alici A."/>
            <person name="Altmeyer M.O."/>
            <person name="Bartels D."/>
            <person name="Bekel T."/>
            <person name="Beyer S."/>
            <person name="Bode E."/>
            <person name="Bode H.B."/>
            <person name="Bolten C.J."/>
            <person name="Choudhuri J.V."/>
            <person name="Doss S."/>
            <person name="Elnakady Y.A."/>
            <person name="Frank B."/>
            <person name="Gaigalat L."/>
            <person name="Goesmann A."/>
            <person name="Groeger C."/>
            <person name="Gross F."/>
            <person name="Jelsbak L."/>
            <person name="Jelsbak L."/>
            <person name="Kalinowski J."/>
            <person name="Kegler C."/>
            <person name="Knauber T."/>
            <person name="Konietzny S."/>
            <person name="Kopp M."/>
            <person name="Krause L."/>
            <person name="Krug D."/>
            <person name="Linke B."/>
            <person name="Mahmud T."/>
            <person name="Martinez-Arias R."/>
            <person name="McHardy A.C."/>
            <person name="Merai M."/>
            <person name="Meyer F."/>
            <person name="Mormann S."/>
            <person name="Munoz-Dorado J."/>
            <person name="Perez J."/>
            <person name="Pradella S."/>
            <person name="Rachid S."/>
            <person name="Raddatz G."/>
            <person name="Rosenau F."/>
            <person name="Rueckert C."/>
            <person name="Sasse F."/>
            <person name="Scharfe M."/>
            <person name="Schuster S.C."/>
            <person name="Suen G."/>
            <person name="Treuner-Lange A."/>
            <person name="Velicer G.J."/>
            <person name="Vorholter F.-J."/>
            <person name="Weissman K.J."/>
            <person name="Welch R.D."/>
            <person name="Wenzel S.C."/>
            <person name="Whitworth D.E."/>
            <person name="Wilhelm S."/>
            <person name="Wittmann C."/>
            <person name="Bloecker H."/>
            <person name="Puehler A."/>
            <person name="Mueller R."/>
        </authorList>
    </citation>
    <scope>NUCLEOTIDE SEQUENCE [LARGE SCALE GENOMIC DNA]</scope>
    <source>
        <strain evidence="3">So ce56</strain>
    </source>
</reference>
<feature type="region of interest" description="Disordered" evidence="1">
    <location>
        <begin position="320"/>
        <end position="351"/>
    </location>
</feature>
<dbReference type="Gene3D" id="3.20.20.370">
    <property type="entry name" value="Glycoside hydrolase/deacetylase"/>
    <property type="match status" value="1"/>
</dbReference>
<dbReference type="HOGENOM" id="CLU_040541_1_0_7"/>